<name>A0A6H5II80_9HYME</name>
<sequence>MHAIVRLSGRWRACAFSSVPAGLSQFIMLRASTWQSADARTRYTLRTQHRSAVALCVDFVVVIFFWPSEERCIGTPTAAVPTEQNAIDSRPS</sequence>
<organism evidence="1 2">
    <name type="scientific">Trichogramma brassicae</name>
    <dbReference type="NCBI Taxonomy" id="86971"/>
    <lineage>
        <taxon>Eukaryota</taxon>
        <taxon>Metazoa</taxon>
        <taxon>Ecdysozoa</taxon>
        <taxon>Arthropoda</taxon>
        <taxon>Hexapoda</taxon>
        <taxon>Insecta</taxon>
        <taxon>Pterygota</taxon>
        <taxon>Neoptera</taxon>
        <taxon>Endopterygota</taxon>
        <taxon>Hymenoptera</taxon>
        <taxon>Apocrita</taxon>
        <taxon>Proctotrupomorpha</taxon>
        <taxon>Chalcidoidea</taxon>
        <taxon>Trichogrammatidae</taxon>
        <taxon>Trichogramma</taxon>
    </lineage>
</organism>
<evidence type="ECO:0000313" key="1">
    <source>
        <dbReference type="EMBL" id="CAB0036381.1"/>
    </source>
</evidence>
<dbReference type="AlphaFoldDB" id="A0A6H5II80"/>
<reference evidence="1 2" key="1">
    <citation type="submission" date="2020-02" db="EMBL/GenBank/DDBJ databases">
        <authorList>
            <person name="Ferguson B K."/>
        </authorList>
    </citation>
    <scope>NUCLEOTIDE SEQUENCE [LARGE SCALE GENOMIC DNA]</scope>
</reference>
<gene>
    <name evidence="1" type="ORF">TBRA_LOCUS8250</name>
</gene>
<dbReference type="EMBL" id="CADCXV010000815">
    <property type="protein sequence ID" value="CAB0036381.1"/>
    <property type="molecule type" value="Genomic_DNA"/>
</dbReference>
<protein>
    <submittedName>
        <fullName evidence="1">Uncharacterized protein</fullName>
    </submittedName>
</protein>
<keyword evidence="2" id="KW-1185">Reference proteome</keyword>
<accession>A0A6H5II80</accession>
<proteinExistence type="predicted"/>
<dbReference type="Proteomes" id="UP000479190">
    <property type="component" value="Unassembled WGS sequence"/>
</dbReference>
<evidence type="ECO:0000313" key="2">
    <source>
        <dbReference type="Proteomes" id="UP000479190"/>
    </source>
</evidence>